<name>A0AAV4W7C5_CAEEX</name>
<protein>
    <submittedName>
        <fullName evidence="1">Uncharacterized protein</fullName>
    </submittedName>
</protein>
<accession>A0AAV4W7C5</accession>
<gene>
    <name evidence="1" type="ORF">CEXT_110891</name>
</gene>
<proteinExistence type="predicted"/>
<sequence length="110" mass="12721">MIKCTDKRLIFNELDLVTISTDTIIHHPFSVNIISCSMNTVLTHFSTISTQSTPIHALQHPNRHKVAEMGFKWKCYKPLIRMFVEEAISAGPGQSRWLHVHRKWHPNNCT</sequence>
<dbReference type="EMBL" id="BPLR01015797">
    <property type="protein sequence ID" value="GIY78790.1"/>
    <property type="molecule type" value="Genomic_DNA"/>
</dbReference>
<comment type="caution">
    <text evidence="1">The sequence shown here is derived from an EMBL/GenBank/DDBJ whole genome shotgun (WGS) entry which is preliminary data.</text>
</comment>
<reference evidence="1 2" key="1">
    <citation type="submission" date="2021-06" db="EMBL/GenBank/DDBJ databases">
        <title>Caerostris extrusa draft genome.</title>
        <authorList>
            <person name="Kono N."/>
            <person name="Arakawa K."/>
        </authorList>
    </citation>
    <scope>NUCLEOTIDE SEQUENCE [LARGE SCALE GENOMIC DNA]</scope>
</reference>
<organism evidence="1 2">
    <name type="scientific">Caerostris extrusa</name>
    <name type="common">Bark spider</name>
    <name type="synonym">Caerostris bankana</name>
    <dbReference type="NCBI Taxonomy" id="172846"/>
    <lineage>
        <taxon>Eukaryota</taxon>
        <taxon>Metazoa</taxon>
        <taxon>Ecdysozoa</taxon>
        <taxon>Arthropoda</taxon>
        <taxon>Chelicerata</taxon>
        <taxon>Arachnida</taxon>
        <taxon>Araneae</taxon>
        <taxon>Araneomorphae</taxon>
        <taxon>Entelegynae</taxon>
        <taxon>Araneoidea</taxon>
        <taxon>Araneidae</taxon>
        <taxon>Caerostris</taxon>
    </lineage>
</organism>
<evidence type="ECO:0000313" key="2">
    <source>
        <dbReference type="Proteomes" id="UP001054945"/>
    </source>
</evidence>
<evidence type="ECO:0000313" key="1">
    <source>
        <dbReference type="EMBL" id="GIY78790.1"/>
    </source>
</evidence>
<dbReference type="AlphaFoldDB" id="A0AAV4W7C5"/>
<dbReference type="Proteomes" id="UP001054945">
    <property type="component" value="Unassembled WGS sequence"/>
</dbReference>
<keyword evidence="2" id="KW-1185">Reference proteome</keyword>